<evidence type="ECO:0000313" key="3">
    <source>
        <dbReference type="EMBL" id="MBC9984121.1"/>
    </source>
</evidence>
<dbReference type="PROSITE" id="PS50943">
    <property type="entry name" value="HTH_CROC1"/>
    <property type="match status" value="1"/>
</dbReference>
<dbReference type="Proteomes" id="UP000639516">
    <property type="component" value="Unassembled WGS sequence"/>
</dbReference>
<dbReference type="RefSeq" id="WP_188102893.1">
    <property type="nucleotide sequence ID" value="NZ_JAANIH010000029.1"/>
</dbReference>
<keyword evidence="4" id="KW-1185">Reference proteome</keyword>
<evidence type="ECO:0000256" key="1">
    <source>
        <dbReference type="ARBA" id="ARBA00023125"/>
    </source>
</evidence>
<reference evidence="3 4" key="1">
    <citation type="journal article" date="2020" name="Arch. Microbiol.">
        <title>Bradyrhizobium campsiandrae sp. nov., a nitrogen-fixing bacterial strain isolated from a native leguminous tree from the Amazon adapted to flooded conditions.</title>
        <authorList>
            <person name="Cabral Michel D."/>
            <person name="Martins da Costa E."/>
            <person name="Azarias Guimaraes A."/>
            <person name="Soares de Carvalho T."/>
            <person name="Santos de Castro Caputo P."/>
            <person name="Willems A."/>
            <person name="de Souza Moreira F.M."/>
        </authorList>
    </citation>
    <scope>NUCLEOTIDE SEQUENCE [LARGE SCALE GENOMIC DNA]</scope>
    <source>
        <strain evidence="4">INPA 384B</strain>
    </source>
</reference>
<evidence type="ECO:0000313" key="4">
    <source>
        <dbReference type="Proteomes" id="UP000639516"/>
    </source>
</evidence>
<dbReference type="InterPro" id="IPR001387">
    <property type="entry name" value="Cro/C1-type_HTH"/>
</dbReference>
<comment type="caution">
    <text evidence="3">The sequence shown here is derived from an EMBL/GenBank/DDBJ whole genome shotgun (WGS) entry which is preliminary data.</text>
</comment>
<dbReference type="SMART" id="SM00530">
    <property type="entry name" value="HTH_XRE"/>
    <property type="match status" value="1"/>
</dbReference>
<dbReference type="EMBL" id="JAATTO010000095">
    <property type="protein sequence ID" value="MBC9984121.1"/>
    <property type="molecule type" value="Genomic_DNA"/>
</dbReference>
<dbReference type="CDD" id="cd00093">
    <property type="entry name" value="HTH_XRE"/>
    <property type="match status" value="1"/>
</dbReference>
<feature type="domain" description="HTH cro/C1-type" evidence="2">
    <location>
        <begin position="17"/>
        <end position="71"/>
    </location>
</feature>
<name>A0ABR7UKK1_9BRAD</name>
<accession>A0ABR7UKK1</accession>
<sequence>MRRRNPAHTRRLLARNLRRLRNEKSWSQHDLADEADVRQALVSALEVAKANPTLESLDRIAAALDVDVADLLASHIGSKRSTT</sequence>
<dbReference type="InterPro" id="IPR010982">
    <property type="entry name" value="Lambda_DNA-bd_dom_sf"/>
</dbReference>
<dbReference type="Gene3D" id="1.10.260.40">
    <property type="entry name" value="lambda repressor-like DNA-binding domains"/>
    <property type="match status" value="1"/>
</dbReference>
<proteinExistence type="predicted"/>
<dbReference type="PANTHER" id="PTHR46797:SF1">
    <property type="entry name" value="METHYLPHOSPHONATE SYNTHASE"/>
    <property type="match status" value="1"/>
</dbReference>
<keyword evidence="1" id="KW-0238">DNA-binding</keyword>
<organism evidence="3 4">
    <name type="scientific">Bradyrhizobium campsiandrae</name>
    <dbReference type="NCBI Taxonomy" id="1729892"/>
    <lineage>
        <taxon>Bacteria</taxon>
        <taxon>Pseudomonadati</taxon>
        <taxon>Pseudomonadota</taxon>
        <taxon>Alphaproteobacteria</taxon>
        <taxon>Hyphomicrobiales</taxon>
        <taxon>Nitrobacteraceae</taxon>
        <taxon>Bradyrhizobium</taxon>
    </lineage>
</organism>
<dbReference type="PANTHER" id="PTHR46797">
    <property type="entry name" value="HTH-TYPE TRANSCRIPTIONAL REGULATOR"/>
    <property type="match status" value="1"/>
</dbReference>
<gene>
    <name evidence="3" type="ORF">HA482_38675</name>
</gene>
<dbReference type="Pfam" id="PF01381">
    <property type="entry name" value="HTH_3"/>
    <property type="match status" value="1"/>
</dbReference>
<evidence type="ECO:0000259" key="2">
    <source>
        <dbReference type="PROSITE" id="PS50943"/>
    </source>
</evidence>
<dbReference type="SUPFAM" id="SSF47413">
    <property type="entry name" value="lambda repressor-like DNA-binding domains"/>
    <property type="match status" value="1"/>
</dbReference>
<dbReference type="InterPro" id="IPR050807">
    <property type="entry name" value="TransReg_Diox_bact_type"/>
</dbReference>
<protein>
    <submittedName>
        <fullName evidence="3">Helix-turn-helix transcriptional regulator</fullName>
    </submittedName>
</protein>